<dbReference type="SUPFAM" id="SSF55120">
    <property type="entry name" value="Pseudouridine synthase"/>
    <property type="match status" value="1"/>
</dbReference>
<dbReference type="PROSITE" id="PS50889">
    <property type="entry name" value="S4"/>
    <property type="match status" value="1"/>
</dbReference>
<feature type="compositionally biased region" description="Basic and acidic residues" evidence="7">
    <location>
        <begin position="7"/>
        <end position="27"/>
    </location>
</feature>
<dbReference type="Gene3D" id="3.30.70.1560">
    <property type="entry name" value="Alpha-L RNA-binding motif"/>
    <property type="match status" value="1"/>
</dbReference>
<dbReference type="FunFam" id="3.10.290.10:FF:000003">
    <property type="entry name" value="Pseudouridine synthase"/>
    <property type="match status" value="1"/>
</dbReference>
<dbReference type="GO" id="GO:0120159">
    <property type="term" value="F:rRNA pseudouridine synthase activity"/>
    <property type="evidence" value="ECO:0007669"/>
    <property type="project" value="UniProtKB-ARBA"/>
</dbReference>
<dbReference type="InterPro" id="IPR000748">
    <property type="entry name" value="PsdUridine_synth_RsuA/RluB/E/F"/>
</dbReference>
<evidence type="ECO:0000256" key="5">
    <source>
        <dbReference type="PROSITE-ProRule" id="PRU00182"/>
    </source>
</evidence>
<feature type="region of interest" description="Disordered" evidence="7">
    <location>
        <begin position="1"/>
        <end position="27"/>
    </location>
</feature>
<dbReference type="InterPro" id="IPR050343">
    <property type="entry name" value="RsuA_PseudoU_synthase"/>
</dbReference>
<dbReference type="Gene3D" id="3.10.290.10">
    <property type="entry name" value="RNA-binding S4 domain"/>
    <property type="match status" value="1"/>
</dbReference>
<feature type="compositionally biased region" description="Basic and acidic residues" evidence="7">
    <location>
        <begin position="354"/>
        <end position="367"/>
    </location>
</feature>
<evidence type="ECO:0000256" key="4">
    <source>
        <dbReference type="ARBA" id="ARBA00023235"/>
    </source>
</evidence>
<dbReference type="SUPFAM" id="SSF55174">
    <property type="entry name" value="Alpha-L RNA-binding motif"/>
    <property type="match status" value="1"/>
</dbReference>
<dbReference type="InterPro" id="IPR042092">
    <property type="entry name" value="PsdUridine_s_RsuA/RluB/E/F_cat"/>
</dbReference>
<evidence type="ECO:0000259" key="8">
    <source>
        <dbReference type="SMART" id="SM00363"/>
    </source>
</evidence>
<feature type="compositionally biased region" description="Gly residues" evidence="7">
    <location>
        <begin position="696"/>
        <end position="710"/>
    </location>
</feature>
<dbReference type="HOGENOM" id="CLU_024979_1_0_5"/>
<evidence type="ECO:0000256" key="3">
    <source>
        <dbReference type="ARBA" id="ARBA00022884"/>
    </source>
</evidence>
<protein>
    <recommendedName>
        <fullName evidence="6">Pseudouridine synthase</fullName>
        <ecNumber evidence="6">5.4.99.-</ecNumber>
    </recommendedName>
</protein>
<feature type="compositionally biased region" description="Basic and acidic residues" evidence="7">
    <location>
        <begin position="640"/>
        <end position="673"/>
    </location>
</feature>
<reference evidence="9 10" key="4">
    <citation type="journal article" date="2009" name="Appl. Environ. Microbiol.">
        <title>Comparative genome-wide transcriptional profiling of Azorhizobium caulinodans ORS571 grown under free-living and symbiotic conditions.</title>
        <authorList>
            <person name="Tsukada S."/>
            <person name="Aono T."/>
            <person name="Akiba N."/>
            <person name="Lee KB."/>
            <person name="Liu CT."/>
            <person name="Toyazaki H."/>
            <person name="Oyaizu H."/>
        </authorList>
    </citation>
    <scope>NUCLEOTIDE SEQUENCE [LARGE SCALE GENOMIC DNA]</scope>
    <source>
        <strain evidence="10">ATCC 43989 / DSM 5975 / JCM 20966 / LMG 6465 / NBRC 14845 / NCIMB 13405 / ORS 571</strain>
    </source>
</reference>
<keyword evidence="3 5" id="KW-0694">RNA-binding</keyword>
<reference evidence="10" key="2">
    <citation type="submission" date="2007-04" db="EMBL/GenBank/DDBJ databases">
        <title>Complete genome sequence of the nitrogen-fixing bacterium Azorhizobium caulinodans ORS571.</title>
        <authorList>
            <person name="Lee K.B."/>
            <person name="Backer P.D."/>
            <person name="Aono T."/>
            <person name="Liu C.T."/>
            <person name="Suzuki S."/>
            <person name="Suzuki T."/>
            <person name="Kaneko T."/>
            <person name="Yamada M."/>
            <person name="Tabata S."/>
            <person name="Kupfer D.M."/>
            <person name="Najar F.Z."/>
            <person name="Wiley G.B."/>
            <person name="Roe B."/>
            <person name="Binnewies T."/>
            <person name="Ussery D."/>
            <person name="Vereecke D."/>
            <person name="Gevers D."/>
            <person name="Holsters M."/>
            <person name="Oyaizu H."/>
        </authorList>
    </citation>
    <scope>NUCLEOTIDE SEQUENCE [LARGE SCALE GENOMIC DNA]</scope>
    <source>
        <strain evidence="10">ATCC 43989 / DSM 5975 / JCM 20966 / LMG 6465 / NBRC 14845 / NCIMB 13405 / ORS 571</strain>
    </source>
</reference>
<feature type="compositionally biased region" description="Low complexity" evidence="7">
    <location>
        <begin position="301"/>
        <end position="310"/>
    </location>
</feature>
<dbReference type="InterPro" id="IPR036986">
    <property type="entry name" value="S4_RNA-bd_sf"/>
</dbReference>
<gene>
    <name evidence="9" type="ordered locus">AZC_2390</name>
</gene>
<dbReference type="GO" id="GO:0000455">
    <property type="term" value="P:enzyme-directed rRNA pseudouridine synthesis"/>
    <property type="evidence" value="ECO:0007669"/>
    <property type="project" value="UniProtKB-ARBA"/>
</dbReference>
<feature type="region of interest" description="Disordered" evidence="7">
    <location>
        <begin position="273"/>
        <end position="717"/>
    </location>
</feature>
<dbReference type="Pfam" id="PF01479">
    <property type="entry name" value="S4"/>
    <property type="match status" value="1"/>
</dbReference>
<dbReference type="Gene3D" id="3.30.70.580">
    <property type="entry name" value="Pseudouridine synthase I, catalytic domain, N-terminal subdomain"/>
    <property type="match status" value="1"/>
</dbReference>
<dbReference type="InterPro" id="IPR002942">
    <property type="entry name" value="S4_RNA-bd"/>
</dbReference>
<evidence type="ECO:0000256" key="1">
    <source>
        <dbReference type="ARBA" id="ARBA00000073"/>
    </source>
</evidence>
<evidence type="ECO:0000313" key="10">
    <source>
        <dbReference type="Proteomes" id="UP000000270"/>
    </source>
</evidence>
<dbReference type="PANTHER" id="PTHR47683">
    <property type="entry name" value="PSEUDOURIDINE SYNTHASE FAMILY PROTEIN-RELATED"/>
    <property type="match status" value="1"/>
</dbReference>
<evidence type="ECO:0000256" key="7">
    <source>
        <dbReference type="SAM" id="MobiDB-lite"/>
    </source>
</evidence>
<dbReference type="Pfam" id="PF00849">
    <property type="entry name" value="PseudoU_synth_2"/>
    <property type="match status" value="1"/>
</dbReference>
<comment type="similarity">
    <text evidence="2 6">Belongs to the pseudouridine synthase RsuA family.</text>
</comment>
<reference evidence="9 10" key="5">
    <citation type="journal article" date="2010" name="Appl. Environ. Microbiol.">
        <title>phrR-like gene praR of Azorhizobium caulinodans ORS571 is essential for symbiosis with Sesbania rostrata and is involved in expression of reb genes.</title>
        <authorList>
            <person name="Akiba N."/>
            <person name="Aono T."/>
            <person name="Toyazaki H."/>
            <person name="Sato S."/>
            <person name="Oyaizu H."/>
        </authorList>
    </citation>
    <scope>NUCLEOTIDE SEQUENCE [LARGE SCALE GENOMIC DNA]</scope>
    <source>
        <strain evidence="10">ATCC 43989 / DSM 5975 / JCM 20966 / LMG 6465 / NBRC 14845 / NCIMB 13405 / ORS 571</strain>
    </source>
</reference>
<feature type="domain" description="RNA-binding S4" evidence="8">
    <location>
        <begin position="30"/>
        <end position="87"/>
    </location>
</feature>
<evidence type="ECO:0000256" key="2">
    <source>
        <dbReference type="ARBA" id="ARBA00008348"/>
    </source>
</evidence>
<dbReference type="SMART" id="SM00363">
    <property type="entry name" value="S4"/>
    <property type="match status" value="1"/>
</dbReference>
<reference evidence="9 10" key="3">
    <citation type="journal article" date="2008" name="BMC Genomics">
        <title>The genome of the versatile nitrogen fixer Azorhizobium caulinodans ORS571.</title>
        <authorList>
            <person name="Lee KB."/>
            <person name="Backer P.D."/>
            <person name="Aono T."/>
            <person name="Liu CT."/>
            <person name="Suzuki S."/>
            <person name="Suzuki T."/>
            <person name="Kaneko T."/>
            <person name="Yamada M."/>
            <person name="Tabata S."/>
            <person name="Kupfer D.M."/>
            <person name="Najar F.Z."/>
            <person name="Wiley G.B."/>
            <person name="Roe B."/>
            <person name="Binnewies T.T."/>
            <person name="Ussery D.W."/>
            <person name="D'Haeze W."/>
            <person name="Herder J.D."/>
            <person name="Gevers D."/>
            <person name="Vereecke D."/>
            <person name="Holsters M."/>
            <person name="Oyaizu H."/>
        </authorList>
    </citation>
    <scope>NUCLEOTIDE SEQUENCE [LARGE SCALE GENOMIC DNA]</scope>
    <source>
        <strain evidence="10">ATCC 43989 / DSM 5975 / JCM 20966 / LMG 6465 / NBRC 14845 / NCIMB 13405 / ORS 571</strain>
    </source>
</reference>
<dbReference type="InterPro" id="IPR006145">
    <property type="entry name" value="PsdUridine_synth_RsuA/RluA"/>
</dbReference>
<keyword evidence="4 6" id="KW-0413">Isomerase</keyword>
<keyword evidence="10" id="KW-1185">Reference proteome</keyword>
<comment type="catalytic activity">
    <reaction evidence="1">
        <text>a uridine in RNA = a pseudouridine in RNA</text>
        <dbReference type="Rhea" id="RHEA:48348"/>
        <dbReference type="Rhea" id="RHEA-COMP:12068"/>
        <dbReference type="Rhea" id="RHEA-COMP:12069"/>
        <dbReference type="ChEBI" id="CHEBI:65314"/>
        <dbReference type="ChEBI" id="CHEBI:65315"/>
    </reaction>
</comment>
<evidence type="ECO:0000313" key="9">
    <source>
        <dbReference type="EMBL" id="BAF88388.1"/>
    </source>
</evidence>
<feature type="compositionally biased region" description="Basic and acidic residues" evidence="7">
    <location>
        <begin position="320"/>
        <end position="332"/>
    </location>
</feature>
<evidence type="ECO:0000256" key="6">
    <source>
        <dbReference type="RuleBase" id="RU003887"/>
    </source>
</evidence>
<dbReference type="PROSITE" id="PS01149">
    <property type="entry name" value="PSI_RSU"/>
    <property type="match status" value="1"/>
</dbReference>
<feature type="compositionally biased region" description="Basic and acidic residues" evidence="7">
    <location>
        <begin position="374"/>
        <end position="426"/>
    </location>
</feature>
<dbReference type="NCBIfam" id="TIGR00093">
    <property type="entry name" value="pseudouridine synthase"/>
    <property type="match status" value="1"/>
</dbReference>
<dbReference type="AlphaFoldDB" id="A8I6C3"/>
<feature type="compositionally biased region" description="Gly residues" evidence="7">
    <location>
        <begin position="621"/>
        <end position="637"/>
    </location>
</feature>
<feature type="compositionally biased region" description="Basic and acidic residues" evidence="7">
    <location>
        <begin position="445"/>
        <end position="558"/>
    </location>
</feature>
<reference evidence="9 10" key="6">
    <citation type="journal article" date="2011" name="Appl. Environ. Microbiol.">
        <title>Involvement of the azorhizobial chromosome partition gene (parA) in the onset of bacteroid differentiation during Sesbania rostrata stem nodule development.</title>
        <authorList>
            <person name="Liu CT."/>
            <person name="Lee KB."/>
            <person name="Wang YS."/>
            <person name="Peng MH."/>
            <person name="Lee KT."/>
            <person name="Suzuki S."/>
            <person name="Suzuki T."/>
            <person name="Oyaizu H."/>
        </authorList>
    </citation>
    <scope>NUCLEOTIDE SEQUENCE [LARGE SCALE GENOMIC DNA]</scope>
    <source>
        <strain evidence="10">ATCC 43989 / DSM 5975 / JCM 20966 / LMG 6465 / NBRC 14845 / NCIMB 13405 / ORS 571</strain>
    </source>
</reference>
<feature type="compositionally biased region" description="Basic and acidic residues" evidence="7">
    <location>
        <begin position="285"/>
        <end position="296"/>
    </location>
</feature>
<dbReference type="eggNOG" id="COG1187">
    <property type="taxonomic scope" value="Bacteria"/>
</dbReference>
<sequence>MPRTSPPRKDKNRVPRAKRELPAAAPKEAERIAKVIARAGLGSRREIEEWITAGRVSVNGEVLASPAFTVTAEDEIRVDGEPLPERERTRLFLYHKPIGVVTTNRDPEGRTTLFELLPGHLPRLVSVGRLDINSEGLLLLTNDGGLARVLELPETGWLRRYRVRAKGTVDQAQLDALIKGIVVEGVEYGPIEAVLDRVQGANVWITVALREGKNREVRNVLGALGLQVNRLIRISYGPFQLGEIAEGGVEEVRTRILRDQIGNDIAAAAGADFNGPLVEREPEEEAPRRPLGLDKRKLPRAAEVADAKAAVSKPARRERRSAEPEIDPERPPRVPLRKRMQDEERKVVKVGTVADRKGRAVKVERKLAPVTEEAVERRPRRKADDGRAFDAPRGRSRRPDFEAEAEAPRGRRPAGERPTRSRRTEEAESIGFAQAAEGPRARRAPRGEGFADRKPSDRKGGERAFGDRKGADRRSERPEGREKDVYPFRDRIERSSWRADDAGPKRRSRDEGAERPARGGFDKPRRDRDDARPFGGDKRRSDRPFGKPEGGRGRREQPAEDVGFGGSFEGRPPRGRGGFAKDGGSERPARFGFDKPRGERRTDKPFGRPEGGRTRREQPAGEGGFEGRAPRGRGGFAKEGASERPARSGFDKPRGERSFGKSEGRPPREDRSPGGKPAGKRPGFGAGPRTGAPKGRPGGGKGGPARGGKPQGPRSRG</sequence>
<dbReference type="GO" id="GO:0003723">
    <property type="term" value="F:RNA binding"/>
    <property type="evidence" value="ECO:0007669"/>
    <property type="project" value="UniProtKB-KW"/>
</dbReference>
<reference evidence="9 10" key="1">
    <citation type="journal article" date="2007" name="Appl. Environ. Microbiol.">
        <title>Rhizobial factors required for stem nodule maturation and maintenance in Sesbania rostrata-Azorhizobium caulinodans ORS571 symbiosis.</title>
        <authorList>
            <person name="Suzuki S."/>
            <person name="Aono T."/>
            <person name="Lee KB."/>
            <person name="Suzuki T."/>
            <person name="Liu CT."/>
            <person name="Miwa H."/>
            <person name="Wakao S."/>
            <person name="Iki T."/>
            <person name="Oyaizu H."/>
        </authorList>
    </citation>
    <scope>NUCLEOTIDE SEQUENCE [LARGE SCALE GENOMIC DNA]</scope>
    <source>
        <strain evidence="10">ATCC 43989 / DSM 5975 / JCM 20966 / LMG 6465 / NBRC 14845 / NCIMB 13405 / ORS 571</strain>
    </source>
</reference>
<dbReference type="KEGG" id="azc:AZC_2390"/>
<dbReference type="CDD" id="cd00165">
    <property type="entry name" value="S4"/>
    <property type="match status" value="1"/>
</dbReference>
<dbReference type="InterPro" id="IPR018496">
    <property type="entry name" value="PsdUridine_synth_RsuA/RluB_CS"/>
</dbReference>
<feature type="compositionally biased region" description="Basic and acidic residues" evidence="7">
    <location>
        <begin position="583"/>
        <end position="619"/>
    </location>
</feature>
<dbReference type="EMBL" id="AP009384">
    <property type="protein sequence ID" value="BAF88388.1"/>
    <property type="molecule type" value="Genomic_DNA"/>
</dbReference>
<dbReference type="InterPro" id="IPR020103">
    <property type="entry name" value="PsdUridine_synth_cat_dom_sf"/>
</dbReference>
<dbReference type="InterPro" id="IPR020094">
    <property type="entry name" value="TruA/RsuA/RluB/E/F_N"/>
</dbReference>
<dbReference type="Proteomes" id="UP000000270">
    <property type="component" value="Chromosome"/>
</dbReference>
<name>A8I6C3_AZOC5</name>
<dbReference type="EC" id="5.4.99.-" evidence="6"/>
<dbReference type="STRING" id="438753.AZC_2390"/>
<organism evidence="9 10">
    <name type="scientific">Azorhizobium caulinodans (strain ATCC 43989 / DSM 5975 / JCM 20966 / LMG 6465 / NBRC 14845 / NCIMB 13405 / ORS 571)</name>
    <dbReference type="NCBI Taxonomy" id="438753"/>
    <lineage>
        <taxon>Bacteria</taxon>
        <taxon>Pseudomonadati</taxon>
        <taxon>Pseudomonadota</taxon>
        <taxon>Alphaproteobacteria</taxon>
        <taxon>Hyphomicrobiales</taxon>
        <taxon>Xanthobacteraceae</taxon>
        <taxon>Azorhizobium</taxon>
    </lineage>
</organism>
<accession>A8I6C3</accession>
<proteinExistence type="inferred from homology"/>
<dbReference type="PANTHER" id="PTHR47683:SF3">
    <property type="entry name" value="RIBOSOMAL LARGE SUBUNIT PSEUDOURIDINE SYNTHASE B"/>
    <property type="match status" value="1"/>
</dbReference>